<feature type="chain" id="PRO_5047205407" description="Cathepsin propeptide inhibitor domain-containing protein" evidence="1">
    <location>
        <begin position="20"/>
        <end position="126"/>
    </location>
</feature>
<comment type="caution">
    <text evidence="3">The sequence shown here is derived from an EMBL/GenBank/DDBJ whole genome shotgun (WGS) entry which is preliminary data.</text>
</comment>
<evidence type="ECO:0000259" key="2">
    <source>
        <dbReference type="SMART" id="SM00848"/>
    </source>
</evidence>
<protein>
    <recommendedName>
        <fullName evidence="2">Cathepsin propeptide inhibitor domain-containing protein</fullName>
    </recommendedName>
</protein>
<evidence type="ECO:0000256" key="1">
    <source>
        <dbReference type="SAM" id="SignalP"/>
    </source>
</evidence>
<dbReference type="SMART" id="SM00848">
    <property type="entry name" value="Inhibitor_I29"/>
    <property type="match status" value="1"/>
</dbReference>
<proteinExistence type="predicted"/>
<evidence type="ECO:0000313" key="3">
    <source>
        <dbReference type="EMBL" id="KAG7302972.1"/>
    </source>
</evidence>
<keyword evidence="1" id="KW-0732">Signal</keyword>
<gene>
    <name evidence="3" type="ORF">JYU34_012968</name>
</gene>
<dbReference type="EMBL" id="JAHIBW010000017">
    <property type="protein sequence ID" value="KAG7302972.1"/>
    <property type="molecule type" value="Genomic_DNA"/>
</dbReference>
<dbReference type="Proteomes" id="UP000823941">
    <property type="component" value="Chromosome 17"/>
</dbReference>
<dbReference type="InterPro" id="IPR013201">
    <property type="entry name" value="Prot_inhib_I29"/>
</dbReference>
<accession>A0ABQ7QCL4</accession>
<evidence type="ECO:0000313" key="4">
    <source>
        <dbReference type="Proteomes" id="UP000823941"/>
    </source>
</evidence>
<dbReference type="SUPFAM" id="SSF54001">
    <property type="entry name" value="Cysteine proteinases"/>
    <property type="match status" value="1"/>
</dbReference>
<organism evidence="3 4">
    <name type="scientific">Plutella xylostella</name>
    <name type="common">Diamondback moth</name>
    <name type="synonym">Plutella maculipennis</name>
    <dbReference type="NCBI Taxonomy" id="51655"/>
    <lineage>
        <taxon>Eukaryota</taxon>
        <taxon>Metazoa</taxon>
        <taxon>Ecdysozoa</taxon>
        <taxon>Arthropoda</taxon>
        <taxon>Hexapoda</taxon>
        <taxon>Insecta</taxon>
        <taxon>Pterygota</taxon>
        <taxon>Neoptera</taxon>
        <taxon>Endopterygota</taxon>
        <taxon>Lepidoptera</taxon>
        <taxon>Glossata</taxon>
        <taxon>Ditrysia</taxon>
        <taxon>Yponomeutoidea</taxon>
        <taxon>Plutellidae</taxon>
        <taxon>Plutella</taxon>
    </lineage>
</organism>
<dbReference type="Pfam" id="PF08246">
    <property type="entry name" value="Inhibitor_I29"/>
    <property type="match status" value="1"/>
</dbReference>
<reference evidence="3 4" key="1">
    <citation type="submission" date="2021-06" db="EMBL/GenBank/DDBJ databases">
        <title>A haploid diamondback moth (Plutella xylostella L.) genome assembly resolves 31 chromosomes and identifies a diamide resistance mutation.</title>
        <authorList>
            <person name="Ward C.M."/>
            <person name="Perry K.D."/>
            <person name="Baker G."/>
            <person name="Powis K."/>
            <person name="Heckel D.G."/>
            <person name="Baxter S.W."/>
        </authorList>
    </citation>
    <scope>NUCLEOTIDE SEQUENCE [LARGE SCALE GENOMIC DNA]</scope>
    <source>
        <strain evidence="3 4">LV</strain>
        <tissue evidence="3">Single pupa</tissue>
    </source>
</reference>
<feature type="domain" description="Cathepsin propeptide inhibitor" evidence="2">
    <location>
        <begin position="61"/>
        <end position="117"/>
    </location>
</feature>
<feature type="signal peptide" evidence="1">
    <location>
        <begin position="1"/>
        <end position="19"/>
    </location>
</feature>
<dbReference type="Gene3D" id="1.10.287.2250">
    <property type="match status" value="1"/>
</dbReference>
<dbReference type="InterPro" id="IPR038765">
    <property type="entry name" value="Papain-like_cys_pep_sf"/>
</dbReference>
<keyword evidence="4" id="KW-1185">Reference proteome</keyword>
<sequence>MKFIYSVVLFTILLQVTFALEYKDYWDEDWDKKDDSVESNEGYSDDPKPPVYDVKQAPVLFRRFVEDYDKHYKNEEDYRKHFKNFVNNLEDINRLNAEGGTATFDINMFADLSDDELRELRGRELN</sequence>
<name>A0ABQ7QCL4_PLUXY</name>